<sequence>MIRKKKDYQSIFYILFTLLVLYLLSPELSSIAKEEPVKPNKKLVVIDAGHGGKDTGASGVSGLTEKGITLKLALILRDMLIKKPNLNVLLTRTENIDIAPEKRVSLANSKSADIFLSLHVNGSFDPAQKGIEIYYYSEENLELFLQASPGQTLSPKAESEETSTLISTWNEAQNAFIPKSLKLAKILDDNLRKLQDLEVRGIRPAPLYVLTGTTMPSLVIEAGFVTNTAEESALARDEYLKAIASKIADGIGEYFEE</sequence>
<dbReference type="EMBL" id="MGDB01000150">
    <property type="protein sequence ID" value="OGL38302.1"/>
    <property type="molecule type" value="Genomic_DNA"/>
</dbReference>
<evidence type="ECO:0000259" key="2">
    <source>
        <dbReference type="SMART" id="SM00646"/>
    </source>
</evidence>
<evidence type="ECO:0000256" key="1">
    <source>
        <dbReference type="ARBA" id="ARBA00022801"/>
    </source>
</evidence>
<proteinExistence type="predicted"/>
<dbReference type="CDD" id="cd02696">
    <property type="entry name" value="MurNAc-LAA"/>
    <property type="match status" value="1"/>
</dbReference>
<feature type="domain" description="MurNAc-LAA" evidence="2">
    <location>
        <begin position="104"/>
        <end position="252"/>
    </location>
</feature>
<dbReference type="Pfam" id="PF01520">
    <property type="entry name" value="Amidase_3"/>
    <property type="match status" value="1"/>
</dbReference>
<dbReference type="PANTHER" id="PTHR30404">
    <property type="entry name" value="N-ACETYLMURAMOYL-L-ALANINE AMIDASE"/>
    <property type="match status" value="1"/>
</dbReference>
<dbReference type="Gene3D" id="3.40.630.40">
    <property type="entry name" value="Zn-dependent exopeptidases"/>
    <property type="match status" value="1"/>
</dbReference>
<dbReference type="InterPro" id="IPR002508">
    <property type="entry name" value="MurNAc-LAA_cat"/>
</dbReference>
<comment type="caution">
    <text evidence="3">The sequence shown here is derived from an EMBL/GenBank/DDBJ whole genome shotgun (WGS) entry which is preliminary data.</text>
</comment>
<dbReference type="SUPFAM" id="SSF53187">
    <property type="entry name" value="Zn-dependent exopeptidases"/>
    <property type="match status" value="1"/>
</dbReference>
<reference evidence="3 4" key="1">
    <citation type="journal article" date="2016" name="Nat. Commun.">
        <title>Thousands of microbial genomes shed light on interconnected biogeochemical processes in an aquifer system.</title>
        <authorList>
            <person name="Anantharaman K."/>
            <person name="Brown C.T."/>
            <person name="Hug L.A."/>
            <person name="Sharon I."/>
            <person name="Castelle C.J."/>
            <person name="Probst A.J."/>
            <person name="Thomas B.C."/>
            <person name="Singh A."/>
            <person name="Wilkins M.J."/>
            <person name="Karaoz U."/>
            <person name="Brodie E.L."/>
            <person name="Williams K.H."/>
            <person name="Hubbard S.S."/>
            <person name="Banfield J.F."/>
        </authorList>
    </citation>
    <scope>NUCLEOTIDE SEQUENCE [LARGE SCALE GENOMIC DNA]</scope>
</reference>
<dbReference type="SMART" id="SM00646">
    <property type="entry name" value="Ami_3"/>
    <property type="match status" value="1"/>
</dbReference>
<dbReference type="GO" id="GO:0008745">
    <property type="term" value="F:N-acetylmuramoyl-L-alanine amidase activity"/>
    <property type="evidence" value="ECO:0007669"/>
    <property type="project" value="InterPro"/>
</dbReference>
<organism evidence="3 4">
    <name type="scientific">Candidatus Schekmanbacteria bacterium GWA2_38_11</name>
    <dbReference type="NCBI Taxonomy" id="1817876"/>
    <lineage>
        <taxon>Bacteria</taxon>
        <taxon>Candidatus Schekmaniibacteriota</taxon>
    </lineage>
</organism>
<gene>
    <name evidence="3" type="ORF">A2042_08595</name>
</gene>
<keyword evidence="1" id="KW-0378">Hydrolase</keyword>
<dbReference type="GO" id="GO:0030288">
    <property type="term" value="C:outer membrane-bounded periplasmic space"/>
    <property type="evidence" value="ECO:0007669"/>
    <property type="project" value="TreeGrafter"/>
</dbReference>
<evidence type="ECO:0000313" key="4">
    <source>
        <dbReference type="Proteomes" id="UP000178526"/>
    </source>
</evidence>
<accession>A0A1F7R9P3</accession>
<evidence type="ECO:0000313" key="3">
    <source>
        <dbReference type="EMBL" id="OGL38302.1"/>
    </source>
</evidence>
<dbReference type="InterPro" id="IPR050695">
    <property type="entry name" value="N-acetylmuramoyl_amidase_3"/>
</dbReference>
<protein>
    <recommendedName>
        <fullName evidence="2">MurNAc-LAA domain-containing protein</fullName>
    </recommendedName>
</protein>
<dbReference type="AlphaFoldDB" id="A0A1F7R9P3"/>
<dbReference type="PANTHER" id="PTHR30404:SF0">
    <property type="entry name" value="N-ACETYLMURAMOYL-L-ALANINE AMIDASE AMIC"/>
    <property type="match status" value="1"/>
</dbReference>
<dbReference type="Proteomes" id="UP000178526">
    <property type="component" value="Unassembled WGS sequence"/>
</dbReference>
<name>A0A1F7R9P3_9BACT</name>
<dbReference type="GO" id="GO:0009253">
    <property type="term" value="P:peptidoglycan catabolic process"/>
    <property type="evidence" value="ECO:0007669"/>
    <property type="project" value="InterPro"/>
</dbReference>